<dbReference type="AlphaFoldDB" id="A0A2N3HP15"/>
<organism evidence="2 3">
    <name type="scientific">Confluentibacter flavum</name>
    <dbReference type="NCBI Taxonomy" id="1909700"/>
    <lineage>
        <taxon>Bacteria</taxon>
        <taxon>Pseudomonadati</taxon>
        <taxon>Bacteroidota</taxon>
        <taxon>Flavobacteriia</taxon>
        <taxon>Flavobacteriales</taxon>
        <taxon>Flavobacteriaceae</taxon>
        <taxon>Confluentibacter</taxon>
    </lineage>
</organism>
<reference evidence="2 3" key="1">
    <citation type="submission" date="2017-12" db="EMBL/GenBank/DDBJ databases">
        <title>Confluentibacter flavum sp. nov., isolated from the saline lake.</title>
        <authorList>
            <person name="Yu L."/>
        </authorList>
    </citation>
    <scope>NUCLEOTIDE SEQUENCE [LARGE SCALE GENOMIC DNA]</scope>
    <source>
        <strain evidence="2 3">3B</strain>
    </source>
</reference>
<dbReference type="PANTHER" id="PTHR10859:SF91">
    <property type="entry name" value="DOLICHYL-PHOSPHATE BETA-GLUCOSYLTRANSFERASE"/>
    <property type="match status" value="1"/>
</dbReference>
<sequence>MQKIGVIIPCYNEENRFPINEFLGNFNYFENIDFCFVNDGSTDNTFIMLTNLKTKLSNITVINLENNMGKAEAIRYAVLNLDHSKYAYLGYLDADLSTSLHEMLRLTTFITPDTKFIMGSRIKKLGSIIKRNLFRHIFGRILATFVSAFILKIPVYDTQCGAKLMATPLAIDLFKDPFVSKWLFDVELLLRVIKLKGENYCNDSVIEIPLLKWHDKGDSKIKFIDFINIPFDLLNIYNNYNRRQNV</sequence>
<dbReference type="InterPro" id="IPR029044">
    <property type="entry name" value="Nucleotide-diphossugar_trans"/>
</dbReference>
<name>A0A2N3HP15_9FLAO</name>
<protein>
    <submittedName>
        <fullName evidence="2">Family 2 glycosyl transferase</fullName>
    </submittedName>
</protein>
<dbReference type="PANTHER" id="PTHR10859">
    <property type="entry name" value="GLYCOSYL TRANSFERASE"/>
    <property type="match status" value="1"/>
</dbReference>
<dbReference type="Pfam" id="PF00535">
    <property type="entry name" value="Glycos_transf_2"/>
    <property type="match status" value="1"/>
</dbReference>
<feature type="domain" description="Glycosyltransferase 2-like" evidence="1">
    <location>
        <begin position="6"/>
        <end position="164"/>
    </location>
</feature>
<dbReference type="Proteomes" id="UP000233435">
    <property type="component" value="Unassembled WGS sequence"/>
</dbReference>
<keyword evidence="3" id="KW-1185">Reference proteome</keyword>
<dbReference type="OrthoDB" id="952827at2"/>
<dbReference type="InterPro" id="IPR001173">
    <property type="entry name" value="Glyco_trans_2-like"/>
</dbReference>
<dbReference type="Gene3D" id="3.90.550.10">
    <property type="entry name" value="Spore Coat Polysaccharide Biosynthesis Protein SpsA, Chain A"/>
    <property type="match status" value="1"/>
</dbReference>
<evidence type="ECO:0000313" key="3">
    <source>
        <dbReference type="Proteomes" id="UP000233435"/>
    </source>
</evidence>
<dbReference type="GO" id="GO:0016740">
    <property type="term" value="F:transferase activity"/>
    <property type="evidence" value="ECO:0007669"/>
    <property type="project" value="UniProtKB-KW"/>
</dbReference>
<comment type="caution">
    <text evidence="2">The sequence shown here is derived from an EMBL/GenBank/DDBJ whole genome shotgun (WGS) entry which is preliminary data.</text>
</comment>
<dbReference type="SUPFAM" id="SSF53448">
    <property type="entry name" value="Nucleotide-diphospho-sugar transferases"/>
    <property type="match status" value="1"/>
</dbReference>
<dbReference type="GO" id="GO:0006487">
    <property type="term" value="P:protein N-linked glycosylation"/>
    <property type="evidence" value="ECO:0007669"/>
    <property type="project" value="TreeGrafter"/>
</dbReference>
<evidence type="ECO:0000313" key="2">
    <source>
        <dbReference type="EMBL" id="PKQ46733.1"/>
    </source>
</evidence>
<keyword evidence="2" id="KW-0808">Transferase</keyword>
<proteinExistence type="predicted"/>
<accession>A0A2N3HP15</accession>
<gene>
    <name evidence="2" type="ORF">CSW08_01665</name>
</gene>
<evidence type="ECO:0000259" key="1">
    <source>
        <dbReference type="Pfam" id="PF00535"/>
    </source>
</evidence>
<dbReference type="EMBL" id="PJEO01000009">
    <property type="protein sequence ID" value="PKQ46733.1"/>
    <property type="molecule type" value="Genomic_DNA"/>
</dbReference>
<dbReference type="RefSeq" id="WP_106658173.1">
    <property type="nucleotide sequence ID" value="NZ_PJEO01000009.1"/>
</dbReference>